<evidence type="ECO:0000313" key="2">
    <source>
        <dbReference type="EMBL" id="PHK93823.1"/>
    </source>
</evidence>
<dbReference type="AlphaFoldDB" id="A0A2C7A880"/>
<sequence length="68" mass="7777">MARRTTAAEPKRLPGRKPGPDQREELLRIWGHVDDDGRKLILFVARQVAREQGLVSPNTPLLMTDRVF</sequence>
<dbReference type="Proteomes" id="UP000223527">
    <property type="component" value="Unassembled WGS sequence"/>
</dbReference>
<feature type="region of interest" description="Disordered" evidence="1">
    <location>
        <begin position="1"/>
        <end position="23"/>
    </location>
</feature>
<keyword evidence="3" id="KW-1185">Reference proteome</keyword>
<name>A0A2C7A880_9PROT</name>
<comment type="caution">
    <text evidence="2">The sequence shown here is derived from an EMBL/GenBank/DDBJ whole genome shotgun (WGS) entry which is preliminary data.</text>
</comment>
<evidence type="ECO:0000256" key="1">
    <source>
        <dbReference type="SAM" id="MobiDB-lite"/>
    </source>
</evidence>
<proteinExistence type="predicted"/>
<accession>A0A2C7A880</accession>
<gene>
    <name evidence="2" type="ORF">CR162_16250</name>
</gene>
<dbReference type="EMBL" id="PDNU01000035">
    <property type="protein sequence ID" value="PHK93823.1"/>
    <property type="molecule type" value="Genomic_DNA"/>
</dbReference>
<protein>
    <submittedName>
        <fullName evidence="2">Uncharacterized protein</fullName>
    </submittedName>
</protein>
<evidence type="ECO:0000313" key="3">
    <source>
        <dbReference type="Proteomes" id="UP000223527"/>
    </source>
</evidence>
<reference evidence="2 3" key="1">
    <citation type="submission" date="2017-10" db="EMBL/GenBank/DDBJ databases">
        <authorList>
            <person name="Banno H."/>
            <person name="Chua N.-H."/>
        </authorList>
    </citation>
    <scope>NUCLEOTIDE SEQUENCE [LARGE SCALE GENOMIC DNA]</scope>
    <source>
        <strain evidence="2 3">YW11</strain>
    </source>
</reference>
<organism evidence="2 3">
    <name type="scientific">Teichococcus rhizosphaerae</name>
    <dbReference type="NCBI Taxonomy" id="1335062"/>
    <lineage>
        <taxon>Bacteria</taxon>
        <taxon>Pseudomonadati</taxon>
        <taxon>Pseudomonadota</taxon>
        <taxon>Alphaproteobacteria</taxon>
        <taxon>Acetobacterales</taxon>
        <taxon>Roseomonadaceae</taxon>
        <taxon>Roseomonas</taxon>
    </lineage>
</organism>